<keyword evidence="2" id="KW-1133">Transmembrane helix</keyword>
<organism evidence="3 4">
    <name type="scientific">Agromyces ramosus</name>
    <dbReference type="NCBI Taxonomy" id="33879"/>
    <lineage>
        <taxon>Bacteria</taxon>
        <taxon>Bacillati</taxon>
        <taxon>Actinomycetota</taxon>
        <taxon>Actinomycetes</taxon>
        <taxon>Micrococcales</taxon>
        <taxon>Microbacteriaceae</taxon>
        <taxon>Agromyces</taxon>
    </lineage>
</organism>
<proteinExistence type="predicted"/>
<feature type="transmembrane region" description="Helical" evidence="2">
    <location>
        <begin position="45"/>
        <end position="68"/>
    </location>
</feature>
<name>A0A4Q7MA28_9MICO</name>
<comment type="caution">
    <text evidence="3">The sequence shown here is derived from an EMBL/GenBank/DDBJ whole genome shotgun (WGS) entry which is preliminary data.</text>
</comment>
<protein>
    <submittedName>
        <fullName evidence="3">Uncharacterized protein</fullName>
    </submittedName>
</protein>
<feature type="transmembrane region" description="Helical" evidence="2">
    <location>
        <begin position="21"/>
        <end position="39"/>
    </location>
</feature>
<keyword evidence="2" id="KW-0472">Membrane</keyword>
<keyword evidence="2" id="KW-0812">Transmembrane</keyword>
<evidence type="ECO:0000256" key="1">
    <source>
        <dbReference type="SAM" id="MobiDB-lite"/>
    </source>
</evidence>
<accession>A0A4Q7MA28</accession>
<reference evidence="3 4" key="1">
    <citation type="submission" date="2019-02" db="EMBL/GenBank/DDBJ databases">
        <title>Genomic Encyclopedia of Type Strains, Phase IV (KMG-IV): sequencing the most valuable type-strain genomes for metagenomic binning, comparative biology and taxonomic classification.</title>
        <authorList>
            <person name="Goeker M."/>
        </authorList>
    </citation>
    <scope>NUCLEOTIDE SEQUENCE [LARGE SCALE GENOMIC DNA]</scope>
    <source>
        <strain evidence="3 4">DSM 43045</strain>
    </source>
</reference>
<sequence>MSQSPGEYKPSRREVLRPVEYVGGAAIAAIFTGVITLVVTRDLTLALIGTGGVFIIVLVALALLAMAVKPDASESAELHEDDAHRHEGPDGRREPGADGPSTDGPGLDGPGLDGPQAPPPAH</sequence>
<evidence type="ECO:0000313" key="3">
    <source>
        <dbReference type="EMBL" id="RZS63532.1"/>
    </source>
</evidence>
<gene>
    <name evidence="3" type="ORF">EV187_3438</name>
</gene>
<dbReference type="EMBL" id="SGWY01000004">
    <property type="protein sequence ID" value="RZS63532.1"/>
    <property type="molecule type" value="Genomic_DNA"/>
</dbReference>
<feature type="region of interest" description="Disordered" evidence="1">
    <location>
        <begin position="72"/>
        <end position="122"/>
    </location>
</feature>
<dbReference type="Proteomes" id="UP000293289">
    <property type="component" value="Unassembled WGS sequence"/>
</dbReference>
<dbReference type="OrthoDB" id="5081451at2"/>
<feature type="compositionally biased region" description="Basic and acidic residues" evidence="1">
    <location>
        <begin position="76"/>
        <end position="96"/>
    </location>
</feature>
<evidence type="ECO:0000256" key="2">
    <source>
        <dbReference type="SAM" id="Phobius"/>
    </source>
</evidence>
<evidence type="ECO:0000313" key="4">
    <source>
        <dbReference type="Proteomes" id="UP000293289"/>
    </source>
</evidence>
<keyword evidence="4" id="KW-1185">Reference proteome</keyword>
<dbReference type="AlphaFoldDB" id="A0A4Q7MA28"/>
<dbReference type="RefSeq" id="WP_130354281.1">
    <property type="nucleotide sequence ID" value="NZ_SGWY01000004.1"/>
</dbReference>